<gene>
    <name evidence="4" type="primary">menB_1</name>
    <name evidence="4" type="ORF">GCM10010517_10930</name>
</gene>
<dbReference type="Gene3D" id="3.90.226.10">
    <property type="entry name" value="2-enoyl-CoA Hydratase, Chain A, domain 1"/>
    <property type="match status" value="1"/>
</dbReference>
<comment type="similarity">
    <text evidence="1 2">Belongs to the enoyl-CoA hydratase/isomerase family.</text>
</comment>
<protein>
    <submittedName>
        <fullName evidence="4">1,4-dihydroxy-2-naphthoyl-CoA synthase</fullName>
    </submittedName>
</protein>
<dbReference type="InterPro" id="IPR029045">
    <property type="entry name" value="ClpP/crotonase-like_dom_sf"/>
</dbReference>
<evidence type="ECO:0000313" key="4">
    <source>
        <dbReference type="EMBL" id="GAA2853128.1"/>
    </source>
</evidence>
<reference evidence="5" key="1">
    <citation type="journal article" date="2019" name="Int. J. Syst. Evol. Microbiol.">
        <title>The Global Catalogue of Microorganisms (GCM) 10K type strain sequencing project: providing services to taxonomists for standard genome sequencing and annotation.</title>
        <authorList>
            <consortium name="The Broad Institute Genomics Platform"/>
            <consortium name="The Broad Institute Genome Sequencing Center for Infectious Disease"/>
            <person name="Wu L."/>
            <person name="Ma J."/>
        </authorList>
    </citation>
    <scope>NUCLEOTIDE SEQUENCE [LARGE SCALE GENOMIC DNA]</scope>
    <source>
        <strain evidence="5">JCM 6242</strain>
    </source>
</reference>
<evidence type="ECO:0000256" key="2">
    <source>
        <dbReference type="RuleBase" id="RU003707"/>
    </source>
</evidence>
<dbReference type="InterPro" id="IPR014748">
    <property type="entry name" value="Enoyl-CoA_hydra_C"/>
</dbReference>
<dbReference type="PROSITE" id="PS00166">
    <property type="entry name" value="ENOYL_COA_HYDRATASE"/>
    <property type="match status" value="1"/>
</dbReference>
<dbReference type="Pfam" id="PF00378">
    <property type="entry name" value="ECH_1"/>
    <property type="match status" value="1"/>
</dbReference>
<dbReference type="InterPro" id="IPR018376">
    <property type="entry name" value="Enoyl-CoA_hyd/isom_CS"/>
</dbReference>
<accession>A0ABP6IA44</accession>
<dbReference type="PANTHER" id="PTHR43113:SF1">
    <property type="entry name" value="1,4-DIHYDROXY-2-NAPHTHOYL-COA SYNTHASE, PEROXISOMAL"/>
    <property type="match status" value="1"/>
</dbReference>
<dbReference type="SUPFAM" id="SSF52096">
    <property type="entry name" value="ClpP/crotonase"/>
    <property type="match status" value="1"/>
</dbReference>
<evidence type="ECO:0000256" key="1">
    <source>
        <dbReference type="ARBA" id="ARBA00005254"/>
    </source>
</evidence>
<dbReference type="Proteomes" id="UP001500831">
    <property type="component" value="Unassembled WGS sequence"/>
</dbReference>
<dbReference type="CDD" id="cd06558">
    <property type="entry name" value="crotonase-like"/>
    <property type="match status" value="1"/>
</dbReference>
<dbReference type="Gene3D" id="1.10.12.10">
    <property type="entry name" value="Lyase 2-enoyl-coa Hydratase, Chain A, domain 2"/>
    <property type="match status" value="1"/>
</dbReference>
<dbReference type="EMBL" id="BAAAVI010000005">
    <property type="protein sequence ID" value="GAA2853128.1"/>
    <property type="molecule type" value="Genomic_DNA"/>
</dbReference>
<evidence type="ECO:0000313" key="5">
    <source>
        <dbReference type="Proteomes" id="UP001500831"/>
    </source>
</evidence>
<dbReference type="PANTHER" id="PTHR43113">
    <property type="entry name" value="NUCLEOSIDE-DIPHOSPHATE-SUGAR EPIMERASE"/>
    <property type="match status" value="1"/>
</dbReference>
<organism evidence="4 5">
    <name type="scientific">Streptosporangium fragile</name>
    <dbReference type="NCBI Taxonomy" id="46186"/>
    <lineage>
        <taxon>Bacteria</taxon>
        <taxon>Bacillati</taxon>
        <taxon>Actinomycetota</taxon>
        <taxon>Actinomycetes</taxon>
        <taxon>Streptosporangiales</taxon>
        <taxon>Streptosporangiaceae</taxon>
        <taxon>Streptosporangium</taxon>
    </lineage>
</organism>
<feature type="region of interest" description="Disordered" evidence="3">
    <location>
        <begin position="254"/>
        <end position="275"/>
    </location>
</feature>
<evidence type="ECO:0000256" key="3">
    <source>
        <dbReference type="SAM" id="MobiDB-lite"/>
    </source>
</evidence>
<comment type="caution">
    <text evidence="4">The sequence shown here is derived from an EMBL/GenBank/DDBJ whole genome shotgun (WGS) entry which is preliminary data.</text>
</comment>
<name>A0ABP6IA44_9ACTN</name>
<dbReference type="InterPro" id="IPR001753">
    <property type="entry name" value="Enoyl-CoA_hydra/iso"/>
</dbReference>
<sequence>MAVCRERSEVSAVEVEHRDASVWIRLNRPERRNAYDVEMANAMITALHGAAEADAVVITGSGGSFCAGGALGQLGDPDPARLRELFTTSLRLVDAIRACPRPVIAAVDGPAAGGGNELVVACDFAVATRRSTFGQTGPRVGSAPVLGATNLMAVQVGEKRAKEIAMLCRRYTADEALAIGLVNEVVADDELEAAVGRWLAEIHRLSPRYLEITKVSSNLWWNAAKDNMNAGLGMLIQAIGSEDMREGAQAFLEKRKPDFRGGRRAGAATDEREPS</sequence>
<proteinExistence type="inferred from homology"/>
<keyword evidence="5" id="KW-1185">Reference proteome</keyword>